<feature type="domain" description="Pyrrolo-quinoline quinone repeat" evidence="2">
    <location>
        <begin position="79"/>
        <end position="165"/>
    </location>
</feature>
<feature type="domain" description="Pyrrolo-quinoline quinone repeat" evidence="2">
    <location>
        <begin position="166"/>
        <end position="398"/>
    </location>
</feature>
<feature type="compositionally biased region" description="Polar residues" evidence="1">
    <location>
        <begin position="19"/>
        <end position="31"/>
    </location>
</feature>
<dbReference type="Pfam" id="PF13360">
    <property type="entry name" value="PQQ_2"/>
    <property type="match status" value="3"/>
</dbReference>
<dbReference type="InterPro" id="IPR018391">
    <property type="entry name" value="PQQ_b-propeller_rpt"/>
</dbReference>
<dbReference type="Proteomes" id="UP001500420">
    <property type="component" value="Unassembled WGS sequence"/>
</dbReference>
<name>A0AAV3T8T6_9EURY</name>
<sequence length="486" mass="48802">MLGLLGSGVVAGLAGCSGTTNEDPANGSEENGTGDDPPGESEASGGGDEGTATVWRSFHGDAANSGYQPAATGPTGSVTERWQFDAEAALAGSPVVVDGTVYAVSLDGTAYAVDAETGDERWQYPTGRTSTATPAVADGTVYVAGGRVLCAIDASTGERAWETHPGGGVLSSPTVADGRVYVGDRSGAVHAIDAAASEVDWSFEVEASVDAAPAVIDGTVYIVDGDRSAYALDAETGDPNRTFIPEDRQRLRSGASVGVPFDADAAVGTASEFAASGQARQESGSDWSATVADGRVYLASADEIYAINAVSGGREWHAQLGDAQPRFRSLSFGGLQRSVSIPLSAAVADGVVYAVGGAAVCAFDAATGDRLWRTPVDGAGIRIEPGAAGSAQFVADGRSMALSSAGNLQVGVAGSSSPVVADGTVFVGTGETVVALDAETGDARWRRGVGERVTTTPAVVQTPAGDGAVYVGTGDGTLYALVDDGE</sequence>
<dbReference type="EMBL" id="BAAADV010000002">
    <property type="protein sequence ID" value="GAA0670275.1"/>
    <property type="molecule type" value="Genomic_DNA"/>
</dbReference>
<evidence type="ECO:0000259" key="2">
    <source>
        <dbReference type="Pfam" id="PF13360"/>
    </source>
</evidence>
<dbReference type="InterPro" id="IPR011047">
    <property type="entry name" value="Quinoprotein_ADH-like_sf"/>
</dbReference>
<reference evidence="3 4" key="1">
    <citation type="journal article" date="2019" name="Int. J. Syst. Evol. Microbiol.">
        <title>The Global Catalogue of Microorganisms (GCM) 10K type strain sequencing project: providing services to taxonomists for standard genome sequencing and annotation.</title>
        <authorList>
            <consortium name="The Broad Institute Genomics Platform"/>
            <consortium name="The Broad Institute Genome Sequencing Center for Infectious Disease"/>
            <person name="Wu L."/>
            <person name="Ma J."/>
        </authorList>
    </citation>
    <scope>NUCLEOTIDE SEQUENCE [LARGE SCALE GENOMIC DNA]</scope>
    <source>
        <strain evidence="3 4">JCM 16328</strain>
    </source>
</reference>
<dbReference type="InterPro" id="IPR002372">
    <property type="entry name" value="PQQ_rpt_dom"/>
</dbReference>
<accession>A0AAV3T8T6</accession>
<evidence type="ECO:0000313" key="3">
    <source>
        <dbReference type="EMBL" id="GAA0670275.1"/>
    </source>
</evidence>
<dbReference type="Gene3D" id="2.130.10.10">
    <property type="entry name" value="YVTN repeat-like/Quinoprotein amine dehydrogenase"/>
    <property type="match status" value="3"/>
</dbReference>
<comment type="caution">
    <text evidence="3">The sequence shown here is derived from an EMBL/GenBank/DDBJ whole genome shotgun (WGS) entry which is preliminary data.</text>
</comment>
<feature type="domain" description="Pyrrolo-quinoline quinone repeat" evidence="2">
    <location>
        <begin position="414"/>
        <end position="484"/>
    </location>
</feature>
<dbReference type="Gene3D" id="2.40.10.480">
    <property type="match status" value="1"/>
</dbReference>
<evidence type="ECO:0000313" key="4">
    <source>
        <dbReference type="Proteomes" id="UP001500420"/>
    </source>
</evidence>
<dbReference type="InterPro" id="IPR015943">
    <property type="entry name" value="WD40/YVTN_repeat-like_dom_sf"/>
</dbReference>
<protein>
    <recommendedName>
        <fullName evidence="2">Pyrrolo-quinoline quinone repeat domain-containing protein</fullName>
    </recommendedName>
</protein>
<organism evidence="3 4">
    <name type="scientific">Natronoarchaeum mannanilyticum</name>
    <dbReference type="NCBI Taxonomy" id="926360"/>
    <lineage>
        <taxon>Archaea</taxon>
        <taxon>Methanobacteriati</taxon>
        <taxon>Methanobacteriota</taxon>
        <taxon>Stenosarchaea group</taxon>
        <taxon>Halobacteria</taxon>
        <taxon>Halobacteriales</taxon>
        <taxon>Natronoarchaeaceae</taxon>
    </lineage>
</organism>
<evidence type="ECO:0000256" key="1">
    <source>
        <dbReference type="SAM" id="MobiDB-lite"/>
    </source>
</evidence>
<feature type="region of interest" description="Disordered" evidence="1">
    <location>
        <begin position="13"/>
        <end position="53"/>
    </location>
</feature>
<keyword evidence="4" id="KW-1185">Reference proteome</keyword>
<dbReference type="SUPFAM" id="SSF50998">
    <property type="entry name" value="Quinoprotein alcohol dehydrogenase-like"/>
    <property type="match status" value="3"/>
</dbReference>
<dbReference type="PANTHER" id="PTHR34512">
    <property type="entry name" value="CELL SURFACE PROTEIN"/>
    <property type="match status" value="1"/>
</dbReference>
<dbReference type="AlphaFoldDB" id="A0AAV3T8T6"/>
<proteinExistence type="predicted"/>
<gene>
    <name evidence="3" type="ORF">GCM10009020_15510</name>
</gene>
<dbReference type="SMART" id="SM00564">
    <property type="entry name" value="PQQ"/>
    <property type="match status" value="7"/>
</dbReference>
<dbReference type="PANTHER" id="PTHR34512:SF30">
    <property type="entry name" value="OUTER MEMBRANE PROTEIN ASSEMBLY FACTOR BAMB"/>
    <property type="match status" value="1"/>
</dbReference>